<evidence type="ECO:0000256" key="1">
    <source>
        <dbReference type="SAM" id="MobiDB-lite"/>
    </source>
</evidence>
<proteinExistence type="predicted"/>
<evidence type="ECO:0000313" key="2">
    <source>
        <dbReference type="EMBL" id="MDR7150882.1"/>
    </source>
</evidence>
<gene>
    <name evidence="2" type="ORF">J2W49_002845</name>
</gene>
<dbReference type="Proteomes" id="UP001265700">
    <property type="component" value="Unassembled WGS sequence"/>
</dbReference>
<feature type="compositionally biased region" description="Low complexity" evidence="1">
    <location>
        <begin position="19"/>
        <end position="32"/>
    </location>
</feature>
<sequence>MLNFSASQAVSWPTPPSTAVPAVTPIAPVQPAQGAGRDAQAGLGFGQNRQAAYQPKAGGHPQGASQLPGEADPSVQGQAGKSREGDVLAQREAQEVAAKEAEQRASDKEEIHRRLREVLSNVWQASAAVVDRALGRDPASEAPGSSTGTSSALSTVAASLTARPALLPAPSPAPDPSPALSGSGQPVPMTDVVAYDEHGNGSVPPHEAGSLVDQRV</sequence>
<feature type="compositionally biased region" description="Pro residues" evidence="1">
    <location>
        <begin position="167"/>
        <end position="177"/>
    </location>
</feature>
<keyword evidence="3" id="KW-1185">Reference proteome</keyword>
<accession>A0ABU1WNL9</accession>
<evidence type="ECO:0000313" key="3">
    <source>
        <dbReference type="Proteomes" id="UP001265700"/>
    </source>
</evidence>
<feature type="region of interest" description="Disordered" evidence="1">
    <location>
        <begin position="1"/>
        <end position="110"/>
    </location>
</feature>
<feature type="region of interest" description="Disordered" evidence="1">
    <location>
        <begin position="134"/>
        <end position="216"/>
    </location>
</feature>
<dbReference type="RefSeq" id="WP_310317178.1">
    <property type="nucleotide sequence ID" value="NZ_JAVDWU010000005.1"/>
</dbReference>
<feature type="compositionally biased region" description="Polar residues" evidence="1">
    <location>
        <begin position="1"/>
        <end position="11"/>
    </location>
</feature>
<feature type="compositionally biased region" description="Low complexity" evidence="1">
    <location>
        <begin position="140"/>
        <end position="166"/>
    </location>
</feature>
<organism evidence="2 3">
    <name type="scientific">Hydrogenophaga palleronii</name>
    <dbReference type="NCBI Taxonomy" id="65655"/>
    <lineage>
        <taxon>Bacteria</taxon>
        <taxon>Pseudomonadati</taxon>
        <taxon>Pseudomonadota</taxon>
        <taxon>Betaproteobacteria</taxon>
        <taxon>Burkholderiales</taxon>
        <taxon>Comamonadaceae</taxon>
        <taxon>Hydrogenophaga</taxon>
    </lineage>
</organism>
<feature type="compositionally biased region" description="Basic and acidic residues" evidence="1">
    <location>
        <begin position="92"/>
        <end position="110"/>
    </location>
</feature>
<protein>
    <submittedName>
        <fullName evidence="2">Uncharacterized protein</fullName>
    </submittedName>
</protein>
<comment type="caution">
    <text evidence="2">The sequence shown here is derived from an EMBL/GenBank/DDBJ whole genome shotgun (WGS) entry which is preliminary data.</text>
</comment>
<reference evidence="2 3" key="1">
    <citation type="submission" date="2023-07" db="EMBL/GenBank/DDBJ databases">
        <title>Sorghum-associated microbial communities from plants grown in Nebraska, USA.</title>
        <authorList>
            <person name="Schachtman D."/>
        </authorList>
    </citation>
    <scope>NUCLEOTIDE SEQUENCE [LARGE SCALE GENOMIC DNA]</scope>
    <source>
        <strain evidence="2 3">4249</strain>
    </source>
</reference>
<dbReference type="EMBL" id="JAVDWU010000005">
    <property type="protein sequence ID" value="MDR7150882.1"/>
    <property type="molecule type" value="Genomic_DNA"/>
</dbReference>
<name>A0ABU1WNL9_9BURK</name>